<feature type="region of interest" description="Disordered" evidence="1">
    <location>
        <begin position="46"/>
        <end position="110"/>
    </location>
</feature>
<organism evidence="2 3">
    <name type="scientific">Microvenator marinus</name>
    <dbReference type="NCBI Taxonomy" id="2600177"/>
    <lineage>
        <taxon>Bacteria</taxon>
        <taxon>Deltaproteobacteria</taxon>
        <taxon>Bradymonadales</taxon>
        <taxon>Microvenatoraceae</taxon>
        <taxon>Microvenator</taxon>
    </lineage>
</organism>
<dbReference type="KEGG" id="bbae:FRD01_03705"/>
<proteinExistence type="predicted"/>
<accession>A0A5B8XMM0</accession>
<evidence type="ECO:0000256" key="1">
    <source>
        <dbReference type="SAM" id="MobiDB-lite"/>
    </source>
</evidence>
<reference evidence="2 3" key="1">
    <citation type="submission" date="2019-08" db="EMBL/GenBank/DDBJ databases">
        <authorList>
            <person name="Liang Q."/>
        </authorList>
    </citation>
    <scope>NUCLEOTIDE SEQUENCE [LARGE SCALE GENOMIC DNA]</scope>
    <source>
        <strain evidence="2 3">V1718</strain>
    </source>
</reference>
<sequence length="110" mass="12237">MKILNFFNVHLKWVQPACTVLLLGCIEPPPNSSFDEDSPEIVADTDENYDMGIPDAAPTPRDEPDFEGRDDMWEPVEPGPDYPYPDGREPDLGPTSTEPAAESDMDENGR</sequence>
<dbReference type="RefSeq" id="WP_146957752.1">
    <property type="nucleotide sequence ID" value="NZ_CP042467.1"/>
</dbReference>
<keyword evidence="3" id="KW-1185">Reference proteome</keyword>
<feature type="compositionally biased region" description="Basic and acidic residues" evidence="1">
    <location>
        <begin position="60"/>
        <end position="72"/>
    </location>
</feature>
<protein>
    <submittedName>
        <fullName evidence="2">Uncharacterized protein</fullName>
    </submittedName>
</protein>
<dbReference type="AlphaFoldDB" id="A0A5B8XMM0"/>
<gene>
    <name evidence="2" type="ORF">FRD01_03705</name>
</gene>
<feature type="compositionally biased region" description="Acidic residues" evidence="1">
    <location>
        <begin position="101"/>
        <end position="110"/>
    </location>
</feature>
<dbReference type="PROSITE" id="PS51257">
    <property type="entry name" value="PROKAR_LIPOPROTEIN"/>
    <property type="match status" value="1"/>
</dbReference>
<dbReference type="Proteomes" id="UP000321595">
    <property type="component" value="Chromosome"/>
</dbReference>
<name>A0A5B8XMM0_9DELT</name>
<evidence type="ECO:0000313" key="2">
    <source>
        <dbReference type="EMBL" id="QED26367.1"/>
    </source>
</evidence>
<dbReference type="EMBL" id="CP042467">
    <property type="protein sequence ID" value="QED26367.1"/>
    <property type="molecule type" value="Genomic_DNA"/>
</dbReference>
<evidence type="ECO:0000313" key="3">
    <source>
        <dbReference type="Proteomes" id="UP000321595"/>
    </source>
</evidence>